<organism evidence="6 7">
    <name type="scientific">Streptomyces iconiensis</name>
    <dbReference type="NCBI Taxonomy" id="1384038"/>
    <lineage>
        <taxon>Bacteria</taxon>
        <taxon>Bacillati</taxon>
        <taxon>Actinomycetota</taxon>
        <taxon>Actinomycetes</taxon>
        <taxon>Kitasatosporales</taxon>
        <taxon>Streptomycetaceae</taxon>
        <taxon>Streptomyces</taxon>
    </lineage>
</organism>
<evidence type="ECO:0000259" key="5">
    <source>
        <dbReference type="PROSITE" id="PS51782"/>
    </source>
</evidence>
<dbReference type="PANTHER" id="PTHR34700">
    <property type="entry name" value="POTASSIUM BINDING PROTEIN KBP"/>
    <property type="match status" value="1"/>
</dbReference>
<evidence type="ECO:0000256" key="4">
    <source>
        <dbReference type="SAM" id="SignalP"/>
    </source>
</evidence>
<keyword evidence="7" id="KW-1185">Reference proteome</keyword>
<dbReference type="Pfam" id="PF06737">
    <property type="entry name" value="Transglycosylas"/>
    <property type="match status" value="1"/>
</dbReference>
<dbReference type="Gene3D" id="1.10.530.10">
    <property type="match status" value="1"/>
</dbReference>
<dbReference type="CDD" id="cd13925">
    <property type="entry name" value="RPF"/>
    <property type="match status" value="1"/>
</dbReference>
<keyword evidence="4" id="KW-0732">Signal</keyword>
<dbReference type="Pfam" id="PF01476">
    <property type="entry name" value="LysM"/>
    <property type="match status" value="1"/>
</dbReference>
<feature type="domain" description="LysM" evidence="5">
    <location>
        <begin position="186"/>
        <end position="233"/>
    </location>
</feature>
<dbReference type="InterPro" id="IPR036779">
    <property type="entry name" value="LysM_dom_sf"/>
</dbReference>
<keyword evidence="2" id="KW-0378">Hydrolase</keyword>
<feature type="compositionally biased region" description="Low complexity" evidence="3">
    <location>
        <begin position="139"/>
        <end position="182"/>
    </location>
</feature>
<dbReference type="InterPro" id="IPR052196">
    <property type="entry name" value="Bact_Kbp"/>
</dbReference>
<dbReference type="PROSITE" id="PS51782">
    <property type="entry name" value="LYSM"/>
    <property type="match status" value="1"/>
</dbReference>
<dbReference type="SUPFAM" id="SSF54106">
    <property type="entry name" value="LysM domain"/>
    <property type="match status" value="1"/>
</dbReference>
<accession>A0ABT6ZWG4</accession>
<dbReference type="PANTHER" id="PTHR34700:SF4">
    <property type="entry name" value="PHAGE-LIKE ELEMENT PBSX PROTEIN XKDP"/>
    <property type="match status" value="1"/>
</dbReference>
<proteinExistence type="inferred from homology"/>
<evidence type="ECO:0000256" key="1">
    <source>
        <dbReference type="ARBA" id="ARBA00010830"/>
    </source>
</evidence>
<dbReference type="InterPro" id="IPR010618">
    <property type="entry name" value="RPF"/>
</dbReference>
<reference evidence="6 7" key="1">
    <citation type="submission" date="2023-05" db="EMBL/GenBank/DDBJ databases">
        <title>Streptantibioticus silvisoli sp. nov., acidotolerant actinomycetes 1 from pine litter.</title>
        <authorList>
            <person name="Swiecimska M."/>
            <person name="Golinska P."/>
            <person name="Sangal V."/>
            <person name="Wachnowicz B."/>
            <person name="Goodfellow M."/>
        </authorList>
    </citation>
    <scope>NUCLEOTIDE SEQUENCE [LARGE SCALE GENOMIC DNA]</scope>
    <source>
        <strain evidence="6 7">DSM 42109</strain>
    </source>
</reference>
<evidence type="ECO:0000313" key="6">
    <source>
        <dbReference type="EMBL" id="MDJ1133394.1"/>
    </source>
</evidence>
<dbReference type="InterPro" id="IPR023346">
    <property type="entry name" value="Lysozyme-like_dom_sf"/>
</dbReference>
<dbReference type="Gene3D" id="3.10.350.10">
    <property type="entry name" value="LysM domain"/>
    <property type="match status" value="1"/>
</dbReference>
<dbReference type="SMART" id="SM00257">
    <property type="entry name" value="LysM"/>
    <property type="match status" value="1"/>
</dbReference>
<comment type="caution">
    <text evidence="6">The sequence shown here is derived from an EMBL/GenBank/DDBJ whole genome shotgun (WGS) entry which is preliminary data.</text>
</comment>
<dbReference type="EMBL" id="JANCPR020000013">
    <property type="protein sequence ID" value="MDJ1133394.1"/>
    <property type="molecule type" value="Genomic_DNA"/>
</dbReference>
<evidence type="ECO:0000313" key="7">
    <source>
        <dbReference type="Proteomes" id="UP001214441"/>
    </source>
</evidence>
<dbReference type="InterPro" id="IPR018392">
    <property type="entry name" value="LysM"/>
</dbReference>
<evidence type="ECO:0000256" key="2">
    <source>
        <dbReference type="ARBA" id="ARBA00022801"/>
    </source>
</evidence>
<gene>
    <name evidence="6" type="ORF">NMN56_015770</name>
</gene>
<evidence type="ECO:0000256" key="3">
    <source>
        <dbReference type="SAM" id="MobiDB-lite"/>
    </source>
</evidence>
<sequence>MLFSGKGRHRRPSKAVRIATVTGVAGAAVAIPLMSAGGAQAASVDTWEKVAQCESTGNWSANTGNGYYGGLQFNNSSWAAAGGTKYAPRADQATKEQQIAAAEKLLAIQGPGAWSCAGAGNLTSGGPAANVNPGGENTQQQAQPEQRSQPQQQAQPKQQPQPKQAQPQQQAPKPAQPQQAPQTGHGNYTVKSGDTLSKIAEAHGTSWRQVYQDNKSTVGGDANLIFPGQKLQVG</sequence>
<dbReference type="Proteomes" id="UP001214441">
    <property type="component" value="Unassembled WGS sequence"/>
</dbReference>
<dbReference type="CDD" id="cd00118">
    <property type="entry name" value="LysM"/>
    <property type="match status" value="1"/>
</dbReference>
<feature type="region of interest" description="Disordered" evidence="3">
    <location>
        <begin position="119"/>
        <end position="192"/>
    </location>
</feature>
<name>A0ABT6ZWG4_9ACTN</name>
<dbReference type="RefSeq" id="WP_274043885.1">
    <property type="nucleotide sequence ID" value="NZ_JANCPR020000013.1"/>
</dbReference>
<feature type="chain" id="PRO_5046430502" evidence="4">
    <location>
        <begin position="42"/>
        <end position="234"/>
    </location>
</feature>
<protein>
    <submittedName>
        <fullName evidence="6">Transglycosylase family protein</fullName>
    </submittedName>
</protein>
<feature type="signal peptide" evidence="4">
    <location>
        <begin position="1"/>
        <end position="41"/>
    </location>
</feature>
<comment type="similarity">
    <text evidence="1">Belongs to the transglycosylase family. Rpf subfamily.</text>
</comment>
<dbReference type="SUPFAM" id="SSF53955">
    <property type="entry name" value="Lysozyme-like"/>
    <property type="match status" value="1"/>
</dbReference>